<evidence type="ECO:0008006" key="4">
    <source>
        <dbReference type="Google" id="ProtNLM"/>
    </source>
</evidence>
<gene>
    <name evidence="2" type="ORF">FGO68_gene3532</name>
</gene>
<keyword evidence="1" id="KW-1133">Transmembrane helix</keyword>
<proteinExistence type="predicted"/>
<comment type="caution">
    <text evidence="2">The sequence shown here is derived from an EMBL/GenBank/DDBJ whole genome shotgun (WGS) entry which is preliminary data.</text>
</comment>
<evidence type="ECO:0000256" key="1">
    <source>
        <dbReference type="SAM" id="Phobius"/>
    </source>
</evidence>
<evidence type="ECO:0000313" key="2">
    <source>
        <dbReference type="EMBL" id="TNV83552.1"/>
    </source>
</evidence>
<protein>
    <recommendedName>
        <fullName evidence="4">Transmembrane protein</fullName>
    </recommendedName>
</protein>
<name>A0A8J8T5W0_HALGN</name>
<keyword evidence="1" id="KW-0472">Membrane</keyword>
<sequence>MNNFNKDLNQQHQPYNFSQQVRNHHQNIADQGISRDELQGQQRKTFSELLIIIFIFLIVNWILISIFFGDKTTNFTNWNGYVHGSMKWGKVDNLIMQNPLTHKMGPLYIRVEFEGQMYLNRPHGVGTIKCKNSSADICPIESASVQFMNGKLHEGPMFFNLVNGRKVVFEQILEDVPLKVSILYEQEGMMDLFTDKNKQEDVSGIVREIRQHLKSYDYENYKTKVIQYQEQSGVLLIGTELDQVKIAKMQEYELGFRVYVRKQIQYPESSKL</sequence>
<feature type="transmembrane region" description="Helical" evidence="1">
    <location>
        <begin position="49"/>
        <end position="69"/>
    </location>
</feature>
<organism evidence="2 3">
    <name type="scientific">Halteria grandinella</name>
    <dbReference type="NCBI Taxonomy" id="5974"/>
    <lineage>
        <taxon>Eukaryota</taxon>
        <taxon>Sar</taxon>
        <taxon>Alveolata</taxon>
        <taxon>Ciliophora</taxon>
        <taxon>Intramacronucleata</taxon>
        <taxon>Spirotrichea</taxon>
        <taxon>Stichotrichia</taxon>
        <taxon>Sporadotrichida</taxon>
        <taxon>Halteriidae</taxon>
        <taxon>Halteria</taxon>
    </lineage>
</organism>
<evidence type="ECO:0000313" key="3">
    <source>
        <dbReference type="Proteomes" id="UP000785679"/>
    </source>
</evidence>
<keyword evidence="3" id="KW-1185">Reference proteome</keyword>
<dbReference type="Proteomes" id="UP000785679">
    <property type="component" value="Unassembled WGS sequence"/>
</dbReference>
<reference evidence="2" key="1">
    <citation type="submission" date="2019-06" db="EMBL/GenBank/DDBJ databases">
        <authorList>
            <person name="Zheng W."/>
        </authorList>
    </citation>
    <scope>NUCLEOTIDE SEQUENCE</scope>
    <source>
        <strain evidence="2">QDHG01</strain>
    </source>
</reference>
<dbReference type="EMBL" id="RRYP01003715">
    <property type="protein sequence ID" value="TNV83552.1"/>
    <property type="molecule type" value="Genomic_DNA"/>
</dbReference>
<accession>A0A8J8T5W0</accession>
<dbReference type="AlphaFoldDB" id="A0A8J8T5W0"/>
<keyword evidence="1" id="KW-0812">Transmembrane</keyword>